<feature type="domain" description="Ketoreductase" evidence="3">
    <location>
        <begin position="436"/>
        <end position="616"/>
    </location>
</feature>
<evidence type="ECO:0000256" key="2">
    <source>
        <dbReference type="ARBA" id="ARBA00023002"/>
    </source>
</evidence>
<comment type="caution">
    <text evidence="5">The sequence shown here is derived from an EMBL/GenBank/DDBJ whole genome shotgun (WGS) entry which is preliminary data.</text>
</comment>
<dbReference type="InterPro" id="IPR001303">
    <property type="entry name" value="Aldolase_II/adducin_N"/>
</dbReference>
<dbReference type="NCBIfam" id="NF006192">
    <property type="entry name" value="PRK08324.1-6"/>
    <property type="match status" value="1"/>
</dbReference>
<keyword evidence="6" id="KW-1185">Reference proteome</keyword>
<evidence type="ECO:0000259" key="3">
    <source>
        <dbReference type="SMART" id="SM00822"/>
    </source>
</evidence>
<dbReference type="Pfam" id="PF00596">
    <property type="entry name" value="Aldolase_II"/>
    <property type="match status" value="1"/>
</dbReference>
<dbReference type="NCBIfam" id="NF006195">
    <property type="entry name" value="PRK08324.2-3"/>
    <property type="match status" value="1"/>
</dbReference>
<dbReference type="Proteomes" id="UP000520198">
    <property type="component" value="Unassembled WGS sequence"/>
</dbReference>
<evidence type="ECO:0000256" key="1">
    <source>
        <dbReference type="ARBA" id="ARBA00006484"/>
    </source>
</evidence>
<dbReference type="SUPFAM" id="SSF51735">
    <property type="entry name" value="NAD(P)-binding Rossmann-fold domains"/>
    <property type="match status" value="1"/>
</dbReference>
<dbReference type="GO" id="GO:0016491">
    <property type="term" value="F:oxidoreductase activity"/>
    <property type="evidence" value="ECO:0007669"/>
    <property type="project" value="UniProtKB-KW"/>
</dbReference>
<dbReference type="InterPro" id="IPR036409">
    <property type="entry name" value="Aldolase_II/adducin_N_sf"/>
</dbReference>
<evidence type="ECO:0000313" key="6">
    <source>
        <dbReference type="Proteomes" id="UP000520198"/>
    </source>
</evidence>
<dbReference type="InterPro" id="IPR057326">
    <property type="entry name" value="KR_dom"/>
</dbReference>
<gene>
    <name evidence="5" type="ORF">HT585_25945</name>
</gene>
<dbReference type="PANTHER" id="PTHR43669">
    <property type="entry name" value="5-KETO-D-GLUCONATE 5-REDUCTASE"/>
    <property type="match status" value="1"/>
</dbReference>
<proteinExistence type="inferred from homology"/>
<organism evidence="5 6">
    <name type="scientific">Ensifer oleiphilus</name>
    <dbReference type="NCBI Taxonomy" id="2742698"/>
    <lineage>
        <taxon>Bacteria</taxon>
        <taxon>Pseudomonadati</taxon>
        <taxon>Pseudomonadota</taxon>
        <taxon>Alphaproteobacteria</taxon>
        <taxon>Hyphomicrobiales</taxon>
        <taxon>Rhizobiaceae</taxon>
        <taxon>Sinorhizobium/Ensifer group</taxon>
        <taxon>Ensifer</taxon>
    </lineage>
</organism>
<dbReference type="Gene3D" id="3.40.225.10">
    <property type="entry name" value="Class II aldolase/adducin N-terminal domain"/>
    <property type="match status" value="1"/>
</dbReference>
<keyword evidence="2" id="KW-0560">Oxidoreductase</keyword>
<dbReference type="Pfam" id="PF13561">
    <property type="entry name" value="adh_short_C2"/>
    <property type="match status" value="1"/>
</dbReference>
<dbReference type="EMBL" id="JABWDU010000008">
    <property type="protein sequence ID" value="NVD42316.1"/>
    <property type="molecule type" value="Genomic_DNA"/>
</dbReference>
<sequence length="682" mass="73509">MKSRWSETEFARVVDTYVNAGINRDLAIRTYTTRLLGSDPELVLHGGGNTSVKTTFTEMDGSEVAVLCVKGSGWDMGTIEPAGLPAVRLEPLQAMVKFPTLSDDDMVMLQRRLLLDPAAPNPSVEAILHANLPFRHIDHTHANAIVSLTNQPHGEDLVRELFPYSIIVPYVMPGFDLAKACDEAFRANPGADGMILLKHGIFTWSEDPRESYEKMIAAIDKAERRIARGNPRPFKTVEQTGSLATAAQIAPVLRGAIAIDSGVEGSPRRFVLEHRSGPEVLDFCNTENVADLVHRGNATPEHVIHIKRFGVALPAPVAGDMTAWADKVREAVAAYNEEYRVYFERNNARVGGIKRMLDPMPRVFYVAGVGLFAAGPTKKAARVGADVAEATIAVIRNAEGIESFEALSEEDLFDIEYWSLEQVKLTKQAEKPLSRQVAVITGGAGGLGLAIAEALHAEGAEIALLDLAEDALKKESARLGGIGLVCDVTKPEAVDAALADVARHFGGIDIVISNAGAAFQGALLDVSEEVFQKAFALNFWGHHYIARAAVRIMKAQKTGGALVFNVSKQAVNPGPDFGPYGTSKAALMALMRQYAVEHGADGITSNAVNADRIRTGLMTDQMIEERSQARGISPESYMRGNLVRREVTARDVAAAFVHLAKARTSTGAVLTVDGGNVGAMMR</sequence>
<dbReference type="SUPFAM" id="SSF53639">
    <property type="entry name" value="AraD/HMP-PK domain-like"/>
    <property type="match status" value="1"/>
</dbReference>
<dbReference type="PROSITE" id="PS00061">
    <property type="entry name" value="ADH_SHORT"/>
    <property type="match status" value="1"/>
</dbReference>
<comment type="similarity">
    <text evidence="1">Belongs to the short-chain dehydrogenases/reductases (SDR) family.</text>
</comment>
<dbReference type="Gene3D" id="3.40.50.720">
    <property type="entry name" value="NAD(P)-binding Rossmann-like Domain"/>
    <property type="match status" value="1"/>
</dbReference>
<dbReference type="SMART" id="SM00822">
    <property type="entry name" value="PKS_KR"/>
    <property type="match status" value="1"/>
</dbReference>
<evidence type="ECO:0000313" key="5">
    <source>
        <dbReference type="EMBL" id="NVD42316.1"/>
    </source>
</evidence>
<dbReference type="InterPro" id="IPR002347">
    <property type="entry name" value="SDR_fam"/>
</dbReference>
<name>A0A7Y6UQA2_9HYPH</name>
<dbReference type="PANTHER" id="PTHR43669:SF3">
    <property type="entry name" value="ALCOHOL DEHYDROGENASE, PUTATIVE (AFU_ORTHOLOGUE AFUA_3G03445)-RELATED"/>
    <property type="match status" value="1"/>
</dbReference>
<dbReference type="InterPro" id="IPR020904">
    <property type="entry name" value="Sc_DH/Rdtase_CS"/>
</dbReference>
<dbReference type="FunFam" id="3.40.50.720:FF:000084">
    <property type="entry name" value="Short-chain dehydrogenase reductase"/>
    <property type="match status" value="1"/>
</dbReference>
<feature type="domain" description="Class II aldolase/adducin N-terminal" evidence="4">
    <location>
        <begin position="28"/>
        <end position="226"/>
    </location>
</feature>
<dbReference type="RefSeq" id="WP_176355676.1">
    <property type="nucleotide sequence ID" value="NZ_JABWDU010000008.1"/>
</dbReference>
<dbReference type="InterPro" id="IPR036291">
    <property type="entry name" value="NAD(P)-bd_dom_sf"/>
</dbReference>
<dbReference type="PRINTS" id="PR00081">
    <property type="entry name" value="GDHRDH"/>
</dbReference>
<protein>
    <submittedName>
        <fullName evidence="5">Bifunctional aldolase/short-chain dehydrogenase</fullName>
    </submittedName>
</protein>
<evidence type="ECO:0000259" key="4">
    <source>
        <dbReference type="SMART" id="SM01007"/>
    </source>
</evidence>
<dbReference type="AlphaFoldDB" id="A0A7Y6UQA2"/>
<reference evidence="5 6" key="1">
    <citation type="submission" date="2020-06" db="EMBL/GenBank/DDBJ databases">
        <authorList>
            <person name="Grouzdev D.S."/>
        </authorList>
    </citation>
    <scope>NUCLEOTIDE SEQUENCE [LARGE SCALE GENOMIC DNA]</scope>
    <source>
        <strain evidence="5 6">HO-A22</strain>
    </source>
</reference>
<dbReference type="SMART" id="SM01007">
    <property type="entry name" value="Aldolase_II"/>
    <property type="match status" value="1"/>
</dbReference>
<accession>A0A7Y6UQA2</accession>